<accession>A0A1D6FF85</accession>
<dbReference type="PANTHER" id="PTHR31365">
    <property type="entry name" value="EXPRESSED PROTEIN"/>
    <property type="match status" value="1"/>
</dbReference>
<dbReference type="EMBL" id="CM000784">
    <property type="protein sequence ID" value="AQK90601.1"/>
    <property type="molecule type" value="Genomic_DNA"/>
</dbReference>
<evidence type="ECO:0000313" key="2">
    <source>
        <dbReference type="EMBL" id="AQK90601.1"/>
    </source>
</evidence>
<protein>
    <submittedName>
        <fullName evidence="2">Uncharacterized protein</fullName>
    </submittedName>
</protein>
<gene>
    <name evidence="2" type="ORF">ZEAMMB73_Zm00001d008759</name>
</gene>
<reference evidence="2" key="1">
    <citation type="submission" date="2015-12" db="EMBL/GenBank/DDBJ databases">
        <title>Update maize B73 reference genome by single molecule sequencing technologies.</title>
        <authorList>
            <consortium name="Maize Genome Sequencing Project"/>
            <person name="Ware D."/>
        </authorList>
    </citation>
    <scope>NUCLEOTIDE SEQUENCE</scope>
    <source>
        <tissue evidence="2">Seedling</tissue>
    </source>
</reference>
<sequence length="48" mass="5232">MASMKKKRSSKETDTGAKIAAAEATARSARLAAAKKKEKSHYNQQPVR</sequence>
<organism evidence="2">
    <name type="scientific">Zea mays</name>
    <name type="common">Maize</name>
    <dbReference type="NCBI Taxonomy" id="4577"/>
    <lineage>
        <taxon>Eukaryota</taxon>
        <taxon>Viridiplantae</taxon>
        <taxon>Streptophyta</taxon>
        <taxon>Embryophyta</taxon>
        <taxon>Tracheophyta</taxon>
        <taxon>Spermatophyta</taxon>
        <taxon>Magnoliopsida</taxon>
        <taxon>Liliopsida</taxon>
        <taxon>Poales</taxon>
        <taxon>Poaceae</taxon>
        <taxon>PACMAD clade</taxon>
        <taxon>Panicoideae</taxon>
        <taxon>Andropogonodae</taxon>
        <taxon>Andropogoneae</taxon>
        <taxon>Tripsacinae</taxon>
        <taxon>Zea</taxon>
    </lineage>
</organism>
<proteinExistence type="predicted"/>
<feature type="compositionally biased region" description="Low complexity" evidence="1">
    <location>
        <begin position="17"/>
        <end position="32"/>
    </location>
</feature>
<feature type="region of interest" description="Disordered" evidence="1">
    <location>
        <begin position="1"/>
        <end position="48"/>
    </location>
</feature>
<name>A0A1D6FF85_MAIZE</name>
<dbReference type="AlphaFoldDB" id="A0A1D6FF85"/>
<dbReference type="PANTHER" id="PTHR31365:SF12">
    <property type="entry name" value="OS01G0179300 PROTEIN"/>
    <property type="match status" value="1"/>
</dbReference>
<evidence type="ECO:0000256" key="1">
    <source>
        <dbReference type="SAM" id="MobiDB-lite"/>
    </source>
</evidence>